<evidence type="ECO:0000313" key="4">
    <source>
        <dbReference type="Proteomes" id="UP000588051"/>
    </source>
</evidence>
<sequence length="371" mass="41039">MSSSIFLFSTYRDANMEALASDVLRSGQIASGSFVKQFTDGFGKLIRNPNVVTVNDMSSAIQIALHLSGVTKDDEVLTTAFACMSTNAPIAIAGGKPIWVDVDPETGLMDPDSLRKAITSRSKAVIVYHVAGYPAKIKEIAEICREFGLKLIEDCDNALLASVGGELVGSFGNFAIYSFYPNRQINAIEGGALVCRDEKDVERAVRLRRFGIDLNRFRDRDGEIDPDCDIPEIGWSAMLNNLNSAMGHAQISTVGERISKTRANVLLLTEKLKNIDELKIVTPNADCIPAYWVMLLRLKNRDKVLRELKAKGIHVSKLHHRTDLYSGFRTESADLPSTKQFTDEILAVPCGWWLADDDIEMIVVQLRNSII</sequence>
<dbReference type="PANTHER" id="PTHR30244">
    <property type="entry name" value="TRANSAMINASE"/>
    <property type="match status" value="1"/>
</dbReference>
<evidence type="ECO:0000256" key="2">
    <source>
        <dbReference type="RuleBase" id="RU004508"/>
    </source>
</evidence>
<evidence type="ECO:0000256" key="1">
    <source>
        <dbReference type="ARBA" id="ARBA00037999"/>
    </source>
</evidence>
<gene>
    <name evidence="3" type="ORF">HV832_03685</name>
</gene>
<dbReference type="PANTHER" id="PTHR30244:SF34">
    <property type="entry name" value="DTDP-4-AMINO-4,6-DIDEOXYGALACTOSE TRANSAMINASE"/>
    <property type="match status" value="1"/>
</dbReference>
<dbReference type="GO" id="GO:0008483">
    <property type="term" value="F:transaminase activity"/>
    <property type="evidence" value="ECO:0007669"/>
    <property type="project" value="UniProtKB-KW"/>
</dbReference>
<reference evidence="3 4" key="1">
    <citation type="submission" date="2020-06" db="EMBL/GenBank/DDBJ databases">
        <authorList>
            <person name="Qiu C."/>
            <person name="Liu Z."/>
        </authorList>
    </citation>
    <scope>NUCLEOTIDE SEQUENCE [LARGE SCALE GENOMIC DNA]</scope>
    <source>
        <strain evidence="3 4">EM 1</strain>
    </source>
</reference>
<dbReference type="SUPFAM" id="SSF53383">
    <property type="entry name" value="PLP-dependent transferases"/>
    <property type="match status" value="1"/>
</dbReference>
<accession>A0A850QHK2</accession>
<keyword evidence="3" id="KW-0032">Aminotransferase</keyword>
<comment type="caution">
    <text evidence="3">The sequence shown here is derived from an EMBL/GenBank/DDBJ whole genome shotgun (WGS) entry which is preliminary data.</text>
</comment>
<keyword evidence="4" id="KW-1185">Reference proteome</keyword>
<name>A0A850QHK2_9BURK</name>
<dbReference type="RefSeq" id="WP_176802216.1">
    <property type="nucleotide sequence ID" value="NZ_JABXYJ010000002.1"/>
</dbReference>
<dbReference type="Proteomes" id="UP000588051">
    <property type="component" value="Unassembled WGS sequence"/>
</dbReference>
<evidence type="ECO:0000313" key="3">
    <source>
        <dbReference type="EMBL" id="NVO76935.1"/>
    </source>
</evidence>
<dbReference type="EMBL" id="JABXYJ010000002">
    <property type="protein sequence ID" value="NVO76935.1"/>
    <property type="molecule type" value="Genomic_DNA"/>
</dbReference>
<organism evidence="3 4">
    <name type="scientific">Undibacterium oligocarboniphilum</name>
    <dbReference type="NCBI Taxonomy" id="666702"/>
    <lineage>
        <taxon>Bacteria</taxon>
        <taxon>Pseudomonadati</taxon>
        <taxon>Pseudomonadota</taxon>
        <taxon>Betaproteobacteria</taxon>
        <taxon>Burkholderiales</taxon>
        <taxon>Oxalobacteraceae</taxon>
        <taxon>Undibacterium</taxon>
    </lineage>
</organism>
<keyword evidence="2" id="KW-0663">Pyridoxal phosphate</keyword>
<proteinExistence type="inferred from homology"/>
<dbReference type="GO" id="GO:0030170">
    <property type="term" value="F:pyridoxal phosphate binding"/>
    <property type="evidence" value="ECO:0007669"/>
    <property type="project" value="TreeGrafter"/>
</dbReference>
<dbReference type="InterPro" id="IPR015422">
    <property type="entry name" value="PyrdxlP-dep_Trfase_small"/>
</dbReference>
<dbReference type="AlphaFoldDB" id="A0A850QHK2"/>
<keyword evidence="3" id="KW-0808">Transferase</keyword>
<dbReference type="Gene3D" id="3.90.1150.10">
    <property type="entry name" value="Aspartate Aminotransferase, domain 1"/>
    <property type="match status" value="1"/>
</dbReference>
<dbReference type="Gene3D" id="3.40.640.10">
    <property type="entry name" value="Type I PLP-dependent aspartate aminotransferase-like (Major domain)"/>
    <property type="match status" value="1"/>
</dbReference>
<dbReference type="InterPro" id="IPR015421">
    <property type="entry name" value="PyrdxlP-dep_Trfase_major"/>
</dbReference>
<comment type="similarity">
    <text evidence="1 2">Belongs to the DegT/DnrJ/EryC1 family.</text>
</comment>
<dbReference type="GO" id="GO:0000271">
    <property type="term" value="P:polysaccharide biosynthetic process"/>
    <property type="evidence" value="ECO:0007669"/>
    <property type="project" value="TreeGrafter"/>
</dbReference>
<protein>
    <submittedName>
        <fullName evidence="3">DegT/DnrJ/EryC1/StrS family aminotransferase</fullName>
    </submittedName>
</protein>
<dbReference type="PIRSF" id="PIRSF000390">
    <property type="entry name" value="PLP_StrS"/>
    <property type="match status" value="1"/>
</dbReference>
<dbReference type="InterPro" id="IPR000653">
    <property type="entry name" value="DegT/StrS_aminotransferase"/>
</dbReference>
<dbReference type="InterPro" id="IPR015424">
    <property type="entry name" value="PyrdxlP-dep_Trfase"/>
</dbReference>
<dbReference type="Pfam" id="PF01041">
    <property type="entry name" value="DegT_DnrJ_EryC1"/>
    <property type="match status" value="1"/>
</dbReference>